<evidence type="ECO:0000256" key="8">
    <source>
        <dbReference type="PROSITE-ProRule" id="PRU00282"/>
    </source>
</evidence>
<dbReference type="GO" id="GO:0055085">
    <property type="term" value="P:transmembrane transport"/>
    <property type="evidence" value="ECO:0007669"/>
    <property type="project" value="InterPro"/>
</dbReference>
<feature type="repeat" description="Solcar" evidence="8">
    <location>
        <begin position="230"/>
        <end position="312"/>
    </location>
</feature>
<dbReference type="PRINTS" id="PR00926">
    <property type="entry name" value="MITOCARRIER"/>
</dbReference>
<dbReference type="Gene3D" id="1.50.40.10">
    <property type="entry name" value="Mitochondrial carrier domain"/>
    <property type="match status" value="2"/>
</dbReference>
<feature type="transmembrane region" description="Helical" evidence="11">
    <location>
        <begin position="194"/>
        <end position="215"/>
    </location>
</feature>
<feature type="repeat" description="Solcar" evidence="8">
    <location>
        <begin position="321"/>
        <end position="406"/>
    </location>
</feature>
<evidence type="ECO:0000256" key="11">
    <source>
        <dbReference type="SAM" id="Phobius"/>
    </source>
</evidence>
<comment type="similarity">
    <text evidence="2 9">Belongs to the mitochondrial carrier (TC 2.A.29) family.</text>
</comment>
<dbReference type="SUPFAM" id="SSF103506">
    <property type="entry name" value="Mitochondrial carrier"/>
    <property type="match status" value="1"/>
</dbReference>
<dbReference type="InterPro" id="IPR023395">
    <property type="entry name" value="MCP_dom_sf"/>
</dbReference>
<feature type="compositionally biased region" description="Low complexity" evidence="10">
    <location>
        <begin position="156"/>
        <end position="179"/>
    </location>
</feature>
<dbReference type="GO" id="GO:0016020">
    <property type="term" value="C:membrane"/>
    <property type="evidence" value="ECO:0007669"/>
    <property type="project" value="UniProtKB-SubCell"/>
</dbReference>
<evidence type="ECO:0000256" key="5">
    <source>
        <dbReference type="ARBA" id="ARBA00022737"/>
    </source>
</evidence>
<dbReference type="InterPro" id="IPR018108">
    <property type="entry name" value="MCP_transmembrane"/>
</dbReference>
<gene>
    <name evidence="12" type="ORF">g.4098</name>
</gene>
<feature type="region of interest" description="Disordered" evidence="10">
    <location>
        <begin position="155"/>
        <end position="182"/>
    </location>
</feature>
<evidence type="ECO:0000256" key="2">
    <source>
        <dbReference type="ARBA" id="ARBA00006375"/>
    </source>
</evidence>
<evidence type="ECO:0000256" key="7">
    <source>
        <dbReference type="ARBA" id="ARBA00023136"/>
    </source>
</evidence>
<keyword evidence="4 8" id="KW-0812">Transmembrane</keyword>
<evidence type="ECO:0000256" key="9">
    <source>
        <dbReference type="RuleBase" id="RU000488"/>
    </source>
</evidence>
<organism evidence="12">
    <name type="scientific">Auxenochlorella protothecoides</name>
    <name type="common">Green microalga</name>
    <name type="synonym">Chlorella protothecoides</name>
    <dbReference type="NCBI Taxonomy" id="3075"/>
    <lineage>
        <taxon>Eukaryota</taxon>
        <taxon>Viridiplantae</taxon>
        <taxon>Chlorophyta</taxon>
        <taxon>core chlorophytes</taxon>
        <taxon>Trebouxiophyceae</taxon>
        <taxon>Chlorellales</taxon>
        <taxon>Chlorellaceae</taxon>
        <taxon>Auxenochlorella</taxon>
    </lineage>
</organism>
<feature type="region of interest" description="Disordered" evidence="10">
    <location>
        <begin position="1"/>
        <end position="37"/>
    </location>
</feature>
<dbReference type="InterPro" id="IPR002067">
    <property type="entry name" value="MCP"/>
</dbReference>
<accession>A0A1D1ZSE9</accession>
<name>A0A1D1ZSE9_AUXPR</name>
<feature type="repeat" description="Solcar" evidence="8">
    <location>
        <begin position="123"/>
        <end position="222"/>
    </location>
</feature>
<dbReference type="EMBL" id="GDKF01008744">
    <property type="protein sequence ID" value="JAT69878.1"/>
    <property type="molecule type" value="Transcribed_RNA"/>
</dbReference>
<keyword evidence="7 8" id="KW-0472">Membrane</keyword>
<dbReference type="PANTHER" id="PTHR45667">
    <property type="entry name" value="S-ADENOSYLMETHIONINE MITOCHONDRIAL CARRIER PROTEIN"/>
    <property type="match status" value="1"/>
</dbReference>
<evidence type="ECO:0000256" key="10">
    <source>
        <dbReference type="SAM" id="MobiDB-lite"/>
    </source>
</evidence>
<evidence type="ECO:0000256" key="6">
    <source>
        <dbReference type="ARBA" id="ARBA00022989"/>
    </source>
</evidence>
<sequence>MPLTGAALASQRCSSSAPTAVQAPTAEPRESVASSGYPHGLGSAIRQATLPFCSVSQGVVSAATGAALTLVLRRALIGSPSLSVDDHPMQVQENSAVAAAAATATVVASSSAKLAPPPPKPDQKPVHDVVAGAMARAASQSTIHPLDTMKVRMQTGPRAGAPRGAGPRSGPRLPSSRPARGGGLARNLNEFKGLYKGVVGAATGAGLIIGTYFAFYSTTKRFLREHSTLSDGSVAFVSGATAALGSSVVKVPLAVCIRSVQAGVYTNALAAAQDIVKAAGVRGLFTGFLPTILEDVPDMAVKFAVYETVRNLHLRLRGRHASVLEDLCIGGFAGAAAAAATTPLDVVKTVMMTTASARPTVVSASRAILREGGGARAFFRGMGPRALSNGLNSAIFFCFFEAIRQVLTKQQAARVAQAATGVKAAPPAWRARVRLPGRQRTAAPAHAAPAACLSLALPLPRGA</sequence>
<keyword evidence="3 9" id="KW-0813">Transport</keyword>
<dbReference type="FunFam" id="1.50.40.10:FF:000149">
    <property type="entry name" value="Mitochondrial Carrier (MC) Family"/>
    <property type="match status" value="1"/>
</dbReference>
<keyword evidence="5" id="KW-0677">Repeat</keyword>
<dbReference type="AlphaFoldDB" id="A0A1D1ZSE9"/>
<evidence type="ECO:0000313" key="12">
    <source>
        <dbReference type="EMBL" id="JAT69878.1"/>
    </source>
</evidence>
<evidence type="ECO:0000256" key="4">
    <source>
        <dbReference type="ARBA" id="ARBA00022692"/>
    </source>
</evidence>
<proteinExistence type="inferred from homology"/>
<protein>
    <submittedName>
        <fullName evidence="12">Uncharacterized protein</fullName>
    </submittedName>
</protein>
<reference evidence="12" key="1">
    <citation type="submission" date="2015-08" db="EMBL/GenBank/DDBJ databases">
        <authorList>
            <person name="Babu N.S."/>
            <person name="Beckwith C.J."/>
            <person name="Beseler K.G."/>
            <person name="Brison A."/>
            <person name="Carone J.V."/>
            <person name="Caskin T.P."/>
            <person name="Diamond M."/>
            <person name="Durham M.E."/>
            <person name="Foxe J.M."/>
            <person name="Go M."/>
            <person name="Henderson B.A."/>
            <person name="Jones I.B."/>
            <person name="McGettigan J.A."/>
            <person name="Micheletti S.J."/>
            <person name="Nasrallah M.E."/>
            <person name="Ortiz D."/>
            <person name="Piller C.R."/>
            <person name="Privatt S.R."/>
            <person name="Schneider S.L."/>
            <person name="Sharp S."/>
            <person name="Smith T.C."/>
            <person name="Stanton J.D."/>
            <person name="Ullery H.E."/>
            <person name="Wilson R.J."/>
            <person name="Serrano M.G."/>
            <person name="Buck G."/>
            <person name="Lee V."/>
            <person name="Wang Y."/>
            <person name="Carvalho R."/>
            <person name="Voegtly L."/>
            <person name="Shi R."/>
            <person name="Duckworth R."/>
            <person name="Johnson A."/>
            <person name="Loviza R."/>
            <person name="Walstead R."/>
            <person name="Shah Z."/>
            <person name="Kiflezghi M."/>
            <person name="Wade K."/>
            <person name="Ball S.L."/>
            <person name="Bradley K.W."/>
            <person name="Asai D.J."/>
            <person name="Bowman C.A."/>
            <person name="Russell D.A."/>
            <person name="Pope W.H."/>
            <person name="Jacobs-Sera D."/>
            <person name="Hendrix R.W."/>
            <person name="Hatfull G.F."/>
        </authorList>
    </citation>
    <scope>NUCLEOTIDE SEQUENCE</scope>
</reference>
<evidence type="ECO:0000256" key="3">
    <source>
        <dbReference type="ARBA" id="ARBA00022448"/>
    </source>
</evidence>
<dbReference type="Pfam" id="PF00153">
    <property type="entry name" value="Mito_carr"/>
    <property type="match status" value="3"/>
</dbReference>
<keyword evidence="6 11" id="KW-1133">Transmembrane helix</keyword>
<comment type="subcellular location">
    <subcellularLocation>
        <location evidence="1">Membrane</location>
        <topology evidence="1">Multi-pass membrane protein</topology>
    </subcellularLocation>
</comment>
<dbReference type="PROSITE" id="PS50920">
    <property type="entry name" value="SOLCAR"/>
    <property type="match status" value="3"/>
</dbReference>
<evidence type="ECO:0000256" key="1">
    <source>
        <dbReference type="ARBA" id="ARBA00004141"/>
    </source>
</evidence>